<evidence type="ECO:0000313" key="5">
    <source>
        <dbReference type="Proteomes" id="UP000245771"/>
    </source>
</evidence>
<dbReference type="RefSeq" id="XP_025355245.1">
    <property type="nucleotide sequence ID" value="XM_025501382.1"/>
</dbReference>
<protein>
    <recommendedName>
        <fullName evidence="6">ALMS motif domain-containing protein</fullName>
    </recommendedName>
</protein>
<feature type="region of interest" description="Disordered" evidence="1">
    <location>
        <begin position="371"/>
        <end position="440"/>
    </location>
</feature>
<sequence>MLLKLHFRILFYLYSILSEVCVFHVDAVKASKRGDDSKNLQVQASKNPELSEKGKQTIPDLNFPPPPEEEQPEDSRSTDPQSKRSTYALRMERYKANGTLEAYRAAQKHRQMVWYNNLTEEEKRARSRRDAETRKAKNAQLIKTPFATLLISTISLKPVLIDSKSAYSKFTIAVKGQKKAQRATVQNQLPEQLSNQFKNAKKENIPDLNFPPPLEETVLQTVKGRREPIRKLGNNSGKKKSMHAIKVEKLKEEGSLQEFLDSEASRVRAYRESLGPEKRKEQSRRSRNLLAEKFRKELQLHADIEHERKQKSKVCQKTQRMHYDNEKQIRLCAYIICTNAIPMTGFWTLIFFLLSAFYAFTEISKCATSKEGTNLVSNSPSESGEQIKPDIPDLNIPLVEEPSIDETTSHNNPGSSTTISKASTKSKHASKVSSRIRKGTLAEFREKERERVRRYRANLSEEAKKAHGKKVVQRRMKLMKDNPALRESYRKASQESYRRNRGRTKAEKEGRSIEPEHAKRKHGRKIKPLPPNN</sequence>
<feature type="compositionally biased region" description="Basic residues" evidence="1">
    <location>
        <begin position="466"/>
        <end position="477"/>
    </location>
</feature>
<name>A0A316VF52_9BASI</name>
<evidence type="ECO:0000256" key="2">
    <source>
        <dbReference type="SAM" id="Phobius"/>
    </source>
</evidence>
<dbReference type="Proteomes" id="UP000245771">
    <property type="component" value="Unassembled WGS sequence"/>
</dbReference>
<dbReference type="EMBL" id="KZ819603">
    <property type="protein sequence ID" value="PWN34943.1"/>
    <property type="molecule type" value="Genomic_DNA"/>
</dbReference>
<keyword evidence="2" id="KW-1133">Transmembrane helix</keyword>
<dbReference type="GeneID" id="37023163"/>
<feature type="compositionally biased region" description="Polar residues" evidence="1">
    <location>
        <begin position="39"/>
        <end position="48"/>
    </location>
</feature>
<proteinExistence type="predicted"/>
<evidence type="ECO:0000256" key="1">
    <source>
        <dbReference type="SAM" id="MobiDB-lite"/>
    </source>
</evidence>
<keyword evidence="5" id="KW-1185">Reference proteome</keyword>
<feature type="compositionally biased region" description="Basic and acidic residues" evidence="1">
    <location>
        <begin position="478"/>
        <end position="517"/>
    </location>
</feature>
<keyword evidence="2" id="KW-0812">Transmembrane</keyword>
<feature type="compositionally biased region" description="Polar residues" evidence="1">
    <location>
        <begin position="405"/>
        <end position="414"/>
    </location>
</feature>
<feature type="region of interest" description="Disordered" evidence="1">
    <location>
        <begin position="34"/>
        <end position="87"/>
    </location>
</feature>
<feature type="signal peptide" evidence="3">
    <location>
        <begin position="1"/>
        <end position="18"/>
    </location>
</feature>
<feature type="region of interest" description="Disordered" evidence="1">
    <location>
        <begin position="459"/>
        <end position="533"/>
    </location>
</feature>
<feature type="chain" id="PRO_5016284837" description="ALMS motif domain-containing protein" evidence="3">
    <location>
        <begin position="19"/>
        <end position="533"/>
    </location>
</feature>
<feature type="compositionally biased region" description="Basic residues" evidence="1">
    <location>
        <begin position="518"/>
        <end position="527"/>
    </location>
</feature>
<dbReference type="AlphaFoldDB" id="A0A316VF52"/>
<evidence type="ECO:0008006" key="6">
    <source>
        <dbReference type="Google" id="ProtNLM"/>
    </source>
</evidence>
<keyword evidence="2" id="KW-0472">Membrane</keyword>
<evidence type="ECO:0000313" key="4">
    <source>
        <dbReference type="EMBL" id="PWN34943.1"/>
    </source>
</evidence>
<feature type="compositionally biased region" description="Basic residues" evidence="1">
    <location>
        <begin position="424"/>
        <end position="438"/>
    </location>
</feature>
<dbReference type="InParanoid" id="A0A316VF52"/>
<evidence type="ECO:0000256" key="3">
    <source>
        <dbReference type="SAM" id="SignalP"/>
    </source>
</evidence>
<feature type="transmembrane region" description="Helical" evidence="2">
    <location>
        <begin position="331"/>
        <end position="360"/>
    </location>
</feature>
<organism evidence="4 5">
    <name type="scientific">Meira miltonrushii</name>
    <dbReference type="NCBI Taxonomy" id="1280837"/>
    <lineage>
        <taxon>Eukaryota</taxon>
        <taxon>Fungi</taxon>
        <taxon>Dikarya</taxon>
        <taxon>Basidiomycota</taxon>
        <taxon>Ustilaginomycotina</taxon>
        <taxon>Exobasidiomycetes</taxon>
        <taxon>Exobasidiales</taxon>
        <taxon>Brachybasidiaceae</taxon>
        <taxon>Meira</taxon>
    </lineage>
</organism>
<accession>A0A316VF52</accession>
<feature type="compositionally biased region" description="Polar residues" evidence="1">
    <location>
        <begin position="371"/>
        <end position="384"/>
    </location>
</feature>
<reference evidence="4 5" key="1">
    <citation type="journal article" date="2018" name="Mol. Biol. Evol.">
        <title>Broad Genomic Sampling Reveals a Smut Pathogenic Ancestry of the Fungal Clade Ustilaginomycotina.</title>
        <authorList>
            <person name="Kijpornyongpan T."/>
            <person name="Mondo S.J."/>
            <person name="Barry K."/>
            <person name="Sandor L."/>
            <person name="Lee J."/>
            <person name="Lipzen A."/>
            <person name="Pangilinan J."/>
            <person name="LaButti K."/>
            <person name="Hainaut M."/>
            <person name="Henrissat B."/>
            <person name="Grigoriev I.V."/>
            <person name="Spatafora J.W."/>
            <person name="Aime M.C."/>
        </authorList>
    </citation>
    <scope>NUCLEOTIDE SEQUENCE [LARGE SCALE GENOMIC DNA]</scope>
    <source>
        <strain evidence="4 5">MCA 3882</strain>
    </source>
</reference>
<gene>
    <name evidence="4" type="ORF">FA14DRAFT_184310</name>
</gene>
<keyword evidence="3" id="KW-0732">Signal</keyword>